<sequence>MSQVMQELLAALSQPIRLSTGVEVGVSVSIGVACQPTHGFDGPGLVRAADEALYHVKRNGKQAFAVALAS</sequence>
<accession>A0A4R3VDW5</accession>
<evidence type="ECO:0000313" key="2">
    <source>
        <dbReference type="EMBL" id="TCV02351.1"/>
    </source>
</evidence>
<keyword evidence="3" id="KW-1185">Reference proteome</keyword>
<organism evidence="2 3">
    <name type="scientific">Roseateles saccharophilus</name>
    <name type="common">Pseudomonas saccharophila</name>
    <dbReference type="NCBI Taxonomy" id="304"/>
    <lineage>
        <taxon>Bacteria</taxon>
        <taxon>Pseudomonadati</taxon>
        <taxon>Pseudomonadota</taxon>
        <taxon>Betaproteobacteria</taxon>
        <taxon>Burkholderiales</taxon>
        <taxon>Sphaerotilaceae</taxon>
        <taxon>Roseateles</taxon>
    </lineage>
</organism>
<dbReference type="PROSITE" id="PS50887">
    <property type="entry name" value="GGDEF"/>
    <property type="match status" value="1"/>
</dbReference>
<dbReference type="Proteomes" id="UP000295110">
    <property type="component" value="Unassembled WGS sequence"/>
</dbReference>
<evidence type="ECO:0000313" key="3">
    <source>
        <dbReference type="Proteomes" id="UP000295110"/>
    </source>
</evidence>
<dbReference type="PANTHER" id="PTHR46663:SF2">
    <property type="entry name" value="GGDEF DOMAIN-CONTAINING PROTEIN"/>
    <property type="match status" value="1"/>
</dbReference>
<dbReference type="Gene3D" id="3.30.70.270">
    <property type="match status" value="1"/>
</dbReference>
<protein>
    <submittedName>
        <fullName evidence="2">Diguanylate cyclase (GGDEF)-like protein</fullName>
    </submittedName>
</protein>
<proteinExistence type="predicted"/>
<gene>
    <name evidence="2" type="ORF">EV671_1004124</name>
</gene>
<feature type="domain" description="GGDEF" evidence="1">
    <location>
        <begin position="1"/>
        <end position="69"/>
    </location>
</feature>
<dbReference type="SUPFAM" id="SSF55073">
    <property type="entry name" value="Nucleotide cyclase"/>
    <property type="match status" value="1"/>
</dbReference>
<dbReference type="RefSeq" id="WP_132570233.1">
    <property type="nucleotide sequence ID" value="NZ_CBCSGL010000001.1"/>
</dbReference>
<dbReference type="PANTHER" id="PTHR46663">
    <property type="entry name" value="DIGUANYLATE CYCLASE DGCT-RELATED"/>
    <property type="match status" value="1"/>
</dbReference>
<name>A0A4R3VDW5_ROSSA</name>
<dbReference type="EMBL" id="SMBU01000004">
    <property type="protein sequence ID" value="TCV02351.1"/>
    <property type="molecule type" value="Genomic_DNA"/>
</dbReference>
<dbReference type="AlphaFoldDB" id="A0A4R3VDW5"/>
<dbReference type="InterPro" id="IPR029787">
    <property type="entry name" value="Nucleotide_cyclase"/>
</dbReference>
<evidence type="ECO:0000259" key="1">
    <source>
        <dbReference type="PROSITE" id="PS50887"/>
    </source>
</evidence>
<dbReference type="InterPro" id="IPR000160">
    <property type="entry name" value="GGDEF_dom"/>
</dbReference>
<comment type="caution">
    <text evidence="2">The sequence shown here is derived from an EMBL/GenBank/DDBJ whole genome shotgun (WGS) entry which is preliminary data.</text>
</comment>
<dbReference type="InterPro" id="IPR043128">
    <property type="entry name" value="Rev_trsase/Diguanyl_cyclase"/>
</dbReference>
<dbReference type="InterPro" id="IPR052163">
    <property type="entry name" value="DGC-Regulatory_Protein"/>
</dbReference>
<dbReference type="Pfam" id="PF00990">
    <property type="entry name" value="GGDEF"/>
    <property type="match status" value="1"/>
</dbReference>
<reference evidence="2 3" key="1">
    <citation type="submission" date="2019-03" db="EMBL/GenBank/DDBJ databases">
        <title>Genomic Encyclopedia of Type Strains, Phase IV (KMG-IV): sequencing the most valuable type-strain genomes for metagenomic binning, comparative biology and taxonomic classification.</title>
        <authorList>
            <person name="Goeker M."/>
        </authorList>
    </citation>
    <scope>NUCLEOTIDE SEQUENCE [LARGE SCALE GENOMIC DNA]</scope>
    <source>
        <strain evidence="2 3">DSM 654</strain>
    </source>
</reference>